<dbReference type="EMBL" id="BMAV01028191">
    <property type="protein sequence ID" value="GFS65739.1"/>
    <property type="molecule type" value="Genomic_DNA"/>
</dbReference>
<reference evidence="1" key="1">
    <citation type="submission" date="2020-08" db="EMBL/GenBank/DDBJ databases">
        <title>Multicomponent nature underlies the extraordinary mechanical properties of spider dragline silk.</title>
        <authorList>
            <person name="Kono N."/>
            <person name="Nakamura H."/>
            <person name="Mori M."/>
            <person name="Yoshida Y."/>
            <person name="Ohtoshi R."/>
            <person name="Malay A.D."/>
            <person name="Moran D.A.P."/>
            <person name="Tomita M."/>
            <person name="Numata K."/>
            <person name="Arakawa K."/>
        </authorList>
    </citation>
    <scope>NUCLEOTIDE SEQUENCE</scope>
</reference>
<evidence type="ECO:0000313" key="2">
    <source>
        <dbReference type="Proteomes" id="UP000886998"/>
    </source>
</evidence>
<organism evidence="1 2">
    <name type="scientific">Trichonephila inaurata madagascariensis</name>
    <dbReference type="NCBI Taxonomy" id="2747483"/>
    <lineage>
        <taxon>Eukaryota</taxon>
        <taxon>Metazoa</taxon>
        <taxon>Ecdysozoa</taxon>
        <taxon>Arthropoda</taxon>
        <taxon>Chelicerata</taxon>
        <taxon>Arachnida</taxon>
        <taxon>Araneae</taxon>
        <taxon>Araneomorphae</taxon>
        <taxon>Entelegynae</taxon>
        <taxon>Araneoidea</taxon>
        <taxon>Nephilidae</taxon>
        <taxon>Trichonephila</taxon>
        <taxon>Trichonephila inaurata</taxon>
    </lineage>
</organism>
<keyword evidence="2" id="KW-1185">Reference proteome</keyword>
<dbReference type="Proteomes" id="UP000886998">
    <property type="component" value="Unassembled WGS sequence"/>
</dbReference>
<dbReference type="OrthoDB" id="10454974at2759"/>
<dbReference type="AlphaFoldDB" id="A0A8X6MM69"/>
<evidence type="ECO:0000313" key="1">
    <source>
        <dbReference type="EMBL" id="GFS65739.1"/>
    </source>
</evidence>
<proteinExistence type="predicted"/>
<gene>
    <name evidence="1" type="ORF">TNIN_50891</name>
</gene>
<protein>
    <submittedName>
        <fullName evidence="1">Uncharacterized protein</fullName>
    </submittedName>
</protein>
<comment type="caution">
    <text evidence="1">The sequence shown here is derived from an EMBL/GenBank/DDBJ whole genome shotgun (WGS) entry which is preliminary data.</text>
</comment>
<accession>A0A8X6MM69</accession>
<name>A0A8X6MM69_9ARAC</name>
<sequence length="74" mass="8185">MGSTANKPQTLFEASVFLWHLNTANYNLDFILPPREKSCPGSELKIATLASIGERFPLMDWLHVYMDGSAVGAD</sequence>